<dbReference type="EMBL" id="VZUJ01107116">
    <property type="protein sequence ID" value="NXV80652.1"/>
    <property type="molecule type" value="Genomic_DNA"/>
</dbReference>
<feature type="domain" description="Golgi associated RAB2 interactor protein-like Rab2B-binding" evidence="3">
    <location>
        <begin position="109"/>
        <end position="174"/>
    </location>
</feature>
<dbReference type="GO" id="GO:0005634">
    <property type="term" value="C:nucleus"/>
    <property type="evidence" value="ECO:0007669"/>
    <property type="project" value="TreeGrafter"/>
</dbReference>
<feature type="region of interest" description="Disordered" evidence="2">
    <location>
        <begin position="186"/>
        <end position="241"/>
    </location>
</feature>
<dbReference type="Proteomes" id="UP000518911">
    <property type="component" value="Unassembled WGS sequence"/>
</dbReference>
<organism evidence="4 5">
    <name type="scientific">Atlantisia rogersi</name>
    <name type="common">Inaccessible Island rail</name>
    <dbReference type="NCBI Taxonomy" id="2478892"/>
    <lineage>
        <taxon>Eukaryota</taxon>
        <taxon>Metazoa</taxon>
        <taxon>Chordata</taxon>
        <taxon>Craniata</taxon>
        <taxon>Vertebrata</taxon>
        <taxon>Euteleostomi</taxon>
        <taxon>Archelosauria</taxon>
        <taxon>Archosauria</taxon>
        <taxon>Dinosauria</taxon>
        <taxon>Saurischia</taxon>
        <taxon>Theropoda</taxon>
        <taxon>Coelurosauria</taxon>
        <taxon>Aves</taxon>
        <taxon>Neognathae</taxon>
        <taxon>Neoaves</taxon>
        <taxon>Gruiformes</taxon>
        <taxon>Rallidae</taxon>
        <taxon>Atlantisia</taxon>
    </lineage>
</organism>
<name>A0A7L3WV18_9GRUI</name>
<dbReference type="Pfam" id="PF12480">
    <property type="entry name" value="GARIL_Rab2_bd"/>
    <property type="match status" value="1"/>
</dbReference>
<dbReference type="PANTHER" id="PTHR22574">
    <property type="match status" value="1"/>
</dbReference>
<evidence type="ECO:0000313" key="5">
    <source>
        <dbReference type="Proteomes" id="UP000518911"/>
    </source>
</evidence>
<accession>A0A7L3WV18</accession>
<dbReference type="InterPro" id="IPR022168">
    <property type="entry name" value="GARIL-like_Rab2B-bd"/>
</dbReference>
<gene>
    <name evidence="4" type="primary">Fam71d</name>
    <name evidence="4" type="ORF">ATLROG_R03502</name>
</gene>
<sequence length="241" mass="27009">MNKKFGFESISSSQACVVGDLKRLLNQGEYHPLTSVPLFESKFLEVNARGDSICLHNRPSYVTVGICATSPSSPVPNVMLIAREEPVSRQEIMSDFWKQSEQLSHMEHLVLTRLLPLTLVELSVHNAEKHCLMLKLANGHSHYLELCAPPDQQQYLFYQWLKLMCLLKKPQNTGNAEVNVKSEDFVMRRKRAPSPNNSSENRDSSRGVTNPEMEEKFVTKQSSSKQVAFSGAVGTTGEGGR</sequence>
<evidence type="ECO:0000313" key="4">
    <source>
        <dbReference type="EMBL" id="NXV80652.1"/>
    </source>
</evidence>
<comment type="similarity">
    <text evidence="1">Belongs to the GARIN family.</text>
</comment>
<evidence type="ECO:0000256" key="1">
    <source>
        <dbReference type="ARBA" id="ARBA00038379"/>
    </source>
</evidence>
<evidence type="ECO:0000259" key="3">
    <source>
        <dbReference type="Pfam" id="PF12480"/>
    </source>
</evidence>
<dbReference type="AlphaFoldDB" id="A0A7L3WV18"/>
<comment type="caution">
    <text evidence="4">The sequence shown here is derived from an EMBL/GenBank/DDBJ whole genome shotgun (WGS) entry which is preliminary data.</text>
</comment>
<dbReference type="OrthoDB" id="9940031at2759"/>
<reference evidence="4 5" key="1">
    <citation type="submission" date="2019-09" db="EMBL/GenBank/DDBJ databases">
        <title>Bird 10,000 Genomes (B10K) Project - Family phase.</title>
        <authorList>
            <person name="Zhang G."/>
        </authorList>
    </citation>
    <scope>NUCLEOTIDE SEQUENCE [LARGE SCALE GENOMIC DNA]</scope>
    <source>
        <strain evidence="4">OUT-0055</strain>
        <tissue evidence="4">Blood</tissue>
    </source>
</reference>
<dbReference type="PANTHER" id="PTHR22574:SF6">
    <property type="entry name" value="GOLGI-ASSOCIATED RAB2 INTERACTOR PROTEIN 2"/>
    <property type="match status" value="1"/>
</dbReference>
<protein>
    <submittedName>
        <fullName evidence="4">FA71D protein</fullName>
    </submittedName>
</protein>
<proteinExistence type="inferred from homology"/>
<feature type="non-terminal residue" evidence="4">
    <location>
        <position position="1"/>
    </location>
</feature>
<evidence type="ECO:0000256" key="2">
    <source>
        <dbReference type="SAM" id="MobiDB-lite"/>
    </source>
</evidence>
<feature type="non-terminal residue" evidence="4">
    <location>
        <position position="241"/>
    </location>
</feature>
<keyword evidence="5" id="KW-1185">Reference proteome</keyword>